<dbReference type="Proteomes" id="UP001201549">
    <property type="component" value="Unassembled WGS sequence"/>
</dbReference>
<protein>
    <submittedName>
        <fullName evidence="2">Uncharacterized protein</fullName>
    </submittedName>
</protein>
<reference evidence="3" key="1">
    <citation type="submission" date="2023-07" db="EMBL/GenBank/DDBJ databases">
        <title>Shewanella mangrovi sp. nov., an acetaldehyde- degrading bacterium isolated from mangrove sediment.</title>
        <authorList>
            <person name="Liu Y."/>
        </authorList>
    </citation>
    <scope>NUCLEOTIDE SEQUENCE [LARGE SCALE GENOMIC DNA]</scope>
    <source>
        <strain evidence="3">C32</strain>
    </source>
</reference>
<evidence type="ECO:0000313" key="2">
    <source>
        <dbReference type="EMBL" id="MCS4556955.1"/>
    </source>
</evidence>
<dbReference type="EMBL" id="JAKOGG010000006">
    <property type="protein sequence ID" value="MCS4556955.1"/>
    <property type="molecule type" value="Genomic_DNA"/>
</dbReference>
<name>A0ABT2FKV1_9GAMM</name>
<proteinExistence type="predicted"/>
<dbReference type="RefSeq" id="WP_238896362.1">
    <property type="nucleotide sequence ID" value="NZ_JAKOGG010000006.1"/>
</dbReference>
<feature type="compositionally biased region" description="Polar residues" evidence="1">
    <location>
        <begin position="1"/>
        <end position="24"/>
    </location>
</feature>
<organism evidence="2 3">
    <name type="scientific">Shewanella electrica</name>
    <dbReference type="NCBI Taxonomy" id="515560"/>
    <lineage>
        <taxon>Bacteria</taxon>
        <taxon>Pseudomonadati</taxon>
        <taxon>Pseudomonadota</taxon>
        <taxon>Gammaproteobacteria</taxon>
        <taxon>Alteromonadales</taxon>
        <taxon>Shewanellaceae</taxon>
        <taxon>Shewanella</taxon>
    </lineage>
</organism>
<keyword evidence="3" id="KW-1185">Reference proteome</keyword>
<comment type="caution">
    <text evidence="2">The sequence shown here is derived from an EMBL/GenBank/DDBJ whole genome shotgun (WGS) entry which is preliminary data.</text>
</comment>
<evidence type="ECO:0000256" key="1">
    <source>
        <dbReference type="SAM" id="MobiDB-lite"/>
    </source>
</evidence>
<sequence length="97" mass="10526">MAISPVSINNTPSLTQAVASNRPAQQREKVISPEITAEQATRSITIDSDVVDAKYQASLEYDSDTNAHSKAISQYLLTQHADQRDTISSMVGVDVYA</sequence>
<evidence type="ECO:0000313" key="3">
    <source>
        <dbReference type="Proteomes" id="UP001201549"/>
    </source>
</evidence>
<feature type="region of interest" description="Disordered" evidence="1">
    <location>
        <begin position="1"/>
        <end position="31"/>
    </location>
</feature>
<gene>
    <name evidence="2" type="ORF">L9G74_10920</name>
</gene>
<accession>A0ABT2FKV1</accession>